<accession>A0A6P1DG40</accession>
<dbReference type="EMBL" id="JAAGUZ010000098">
    <property type="protein sequence ID" value="NEW47710.1"/>
    <property type="molecule type" value="Genomic_DNA"/>
</dbReference>
<dbReference type="InterPro" id="IPR038732">
    <property type="entry name" value="HpyO/CreE_NAD-binding"/>
</dbReference>
<organism evidence="2 3">
    <name type="scientific">Nocardia cyriacigeorgica</name>
    <dbReference type="NCBI Taxonomy" id="135487"/>
    <lineage>
        <taxon>Bacteria</taxon>
        <taxon>Bacillati</taxon>
        <taxon>Actinomycetota</taxon>
        <taxon>Actinomycetes</taxon>
        <taxon>Mycobacteriales</taxon>
        <taxon>Nocardiaceae</taxon>
        <taxon>Nocardia</taxon>
    </lineage>
</organism>
<dbReference type="Proteomes" id="UP000468928">
    <property type="component" value="Unassembled WGS sequence"/>
</dbReference>
<dbReference type="RefSeq" id="WP_163830154.1">
    <property type="nucleotide sequence ID" value="NZ_JAAGUZ010000098.1"/>
</dbReference>
<dbReference type="InterPro" id="IPR036188">
    <property type="entry name" value="FAD/NAD-bd_sf"/>
</dbReference>
<feature type="domain" description="FAD-dependent urate hydroxylase HpyO/Asp monooxygenase CreE-like FAD/NAD(P)-binding" evidence="1">
    <location>
        <begin position="5"/>
        <end position="158"/>
    </location>
</feature>
<comment type="caution">
    <text evidence="2">The sequence shown here is derived from an EMBL/GenBank/DDBJ whole genome shotgun (WGS) entry which is preliminary data.</text>
</comment>
<gene>
    <name evidence="2" type="ORF">GV789_25205</name>
</gene>
<dbReference type="SUPFAM" id="SSF51905">
    <property type="entry name" value="FAD/NAD(P)-binding domain"/>
    <property type="match status" value="2"/>
</dbReference>
<dbReference type="PANTHER" id="PTHR40254:SF1">
    <property type="entry name" value="BLR0577 PROTEIN"/>
    <property type="match status" value="1"/>
</dbReference>
<dbReference type="InterPro" id="IPR052189">
    <property type="entry name" value="L-asp_N-monooxygenase_NS-form"/>
</dbReference>
<dbReference type="PANTHER" id="PTHR40254">
    <property type="entry name" value="BLR0577 PROTEIN"/>
    <property type="match status" value="1"/>
</dbReference>
<evidence type="ECO:0000313" key="3">
    <source>
        <dbReference type="Proteomes" id="UP000468928"/>
    </source>
</evidence>
<dbReference type="Pfam" id="PF13454">
    <property type="entry name" value="NAD_binding_9"/>
    <property type="match status" value="1"/>
</dbReference>
<sequence length="485" mass="50882">MHLGIIGAGAAAVGLIDALASTETPPDSVTVFDGSSAVWRGRAYQPDAASVRVNAPPAIMSVRAGDRTHYEHWLRERHGDDTKFLDDGLGVTLVPRGVYGDYLEQTATAALARLRSRGVRVSIVNDHVSASTGEDGTVLRTASGSLHPVDKAVLCVGSGRPRDHYGLTGIPGYVGEPYPLTATLADIPTDSHIAVLGSGLTAVDIAVTLPARGHTGPISLVSRSGALPDVQQRPGPLTPAHLTPARVLDLLDDTLTFDRLVALMRAELADLGQDFDSFAAELLDAGREDPLVRLRRQVAQIDSPHLGRRLLVMAIRTVGPIAWPRLADADRTMLRTTYFRTIAGLSSPMVPLNARILLRLLDSGQVRLRSGVTKVAARSGGGFTVHDSEEWAAEHVFNAVNPSAGTTAQDAESLVGGLLADGAAELGADGGLRTDYRTGALVVAGRPSPVWSVLGNLAAESMFIATNPPGLAAEAAALAGHLTRS</sequence>
<reference evidence="2 3" key="1">
    <citation type="submission" date="2020-01" db="EMBL/GenBank/DDBJ databases">
        <title>Genetics and antimicrobial susceptibilities of Nocardia species isolated from the soil; a comparison with species isolated from humans.</title>
        <authorList>
            <person name="Carrasco G."/>
            <person name="Monzon S."/>
            <person name="Sansegundo M."/>
            <person name="Garcia E."/>
            <person name="Garrido N."/>
            <person name="Medina M.J."/>
            <person name="Villalon P."/>
            <person name="Ramirez-Arocha A.C."/>
            <person name="Jimenez P."/>
            <person name="Cuesta I."/>
            <person name="Valdezate S."/>
        </authorList>
    </citation>
    <scope>NUCLEOTIDE SEQUENCE [LARGE SCALE GENOMIC DNA]</scope>
    <source>
        <strain evidence="2 3">CNM20110639</strain>
    </source>
</reference>
<dbReference type="Gene3D" id="3.50.50.60">
    <property type="entry name" value="FAD/NAD(P)-binding domain"/>
    <property type="match status" value="1"/>
</dbReference>
<dbReference type="AlphaFoldDB" id="A0A6P1DG40"/>
<evidence type="ECO:0000259" key="1">
    <source>
        <dbReference type="Pfam" id="PF13454"/>
    </source>
</evidence>
<evidence type="ECO:0000313" key="2">
    <source>
        <dbReference type="EMBL" id="NEW47710.1"/>
    </source>
</evidence>
<protein>
    <recommendedName>
        <fullName evidence="1">FAD-dependent urate hydroxylase HpyO/Asp monooxygenase CreE-like FAD/NAD(P)-binding domain-containing protein</fullName>
    </recommendedName>
</protein>
<proteinExistence type="predicted"/>
<name>A0A6P1DG40_9NOCA</name>